<evidence type="ECO:0000313" key="1">
    <source>
        <dbReference type="EMBL" id="GBP11916.1"/>
    </source>
</evidence>
<sequence length="77" mass="8517">MPNIDFLHSFWLIDPCNQIPKRMPCLTDGSRGFFNGLHPNKRIEVAGGDECMNGGINSPSPSNKNSTNILGLIPYWA</sequence>
<protein>
    <submittedName>
        <fullName evidence="1">Uncharacterized protein</fullName>
    </submittedName>
</protein>
<accession>A0A4C1TCJ5</accession>
<dbReference type="AlphaFoldDB" id="A0A4C1TCJ5"/>
<gene>
    <name evidence="1" type="ORF">EVAR_73344_1</name>
</gene>
<comment type="caution">
    <text evidence="1">The sequence shown here is derived from an EMBL/GenBank/DDBJ whole genome shotgun (WGS) entry which is preliminary data.</text>
</comment>
<organism evidence="1 2">
    <name type="scientific">Eumeta variegata</name>
    <name type="common">Bagworm moth</name>
    <name type="synonym">Eumeta japonica</name>
    <dbReference type="NCBI Taxonomy" id="151549"/>
    <lineage>
        <taxon>Eukaryota</taxon>
        <taxon>Metazoa</taxon>
        <taxon>Ecdysozoa</taxon>
        <taxon>Arthropoda</taxon>
        <taxon>Hexapoda</taxon>
        <taxon>Insecta</taxon>
        <taxon>Pterygota</taxon>
        <taxon>Neoptera</taxon>
        <taxon>Endopterygota</taxon>
        <taxon>Lepidoptera</taxon>
        <taxon>Glossata</taxon>
        <taxon>Ditrysia</taxon>
        <taxon>Tineoidea</taxon>
        <taxon>Psychidae</taxon>
        <taxon>Oiketicinae</taxon>
        <taxon>Eumeta</taxon>
    </lineage>
</organism>
<dbReference type="EMBL" id="BGZK01004976">
    <property type="protein sequence ID" value="GBP11916.1"/>
    <property type="molecule type" value="Genomic_DNA"/>
</dbReference>
<proteinExistence type="predicted"/>
<evidence type="ECO:0000313" key="2">
    <source>
        <dbReference type="Proteomes" id="UP000299102"/>
    </source>
</evidence>
<dbReference type="Proteomes" id="UP000299102">
    <property type="component" value="Unassembled WGS sequence"/>
</dbReference>
<keyword evidence="2" id="KW-1185">Reference proteome</keyword>
<name>A0A4C1TCJ5_EUMVA</name>
<reference evidence="1 2" key="1">
    <citation type="journal article" date="2019" name="Commun. Biol.">
        <title>The bagworm genome reveals a unique fibroin gene that provides high tensile strength.</title>
        <authorList>
            <person name="Kono N."/>
            <person name="Nakamura H."/>
            <person name="Ohtoshi R."/>
            <person name="Tomita M."/>
            <person name="Numata K."/>
            <person name="Arakawa K."/>
        </authorList>
    </citation>
    <scope>NUCLEOTIDE SEQUENCE [LARGE SCALE GENOMIC DNA]</scope>
</reference>